<dbReference type="InterPro" id="IPR045109">
    <property type="entry name" value="LSDs-like"/>
</dbReference>
<dbReference type="GO" id="GO:0046872">
    <property type="term" value="F:metal ion binding"/>
    <property type="evidence" value="ECO:0007669"/>
    <property type="project" value="UniProtKB-KW"/>
</dbReference>
<sequence length="238" mass="27517">MEIPNIVAENQKEEKRIIKDEDDNMIPANKNKIGRSFVVKEEEDGFETRRWSSRSKARPNYADDPFKHIVFDRKINPNKKPKKNPSSSSSKKDIPKTSTDDGPSCLKKDTPSTNDVKQPSTSKGKLVYVESVMCHQCQRNDKGDVVRCTKCKTKRYCYPCMDTWYPKMTHEMFAECCPVCQDNYNCKSCLRDVLPKVKEKVNFKPSADQKIQYSIYNMHVLLPILKRLNEEHITGGKL</sequence>
<dbReference type="EMBL" id="BKCJ010255258">
    <property type="protein sequence ID" value="GEZ23371.1"/>
    <property type="molecule type" value="Genomic_DNA"/>
</dbReference>
<dbReference type="GO" id="GO:0032454">
    <property type="term" value="F:histone H3K9 demethylase activity"/>
    <property type="evidence" value="ECO:0007669"/>
    <property type="project" value="InterPro"/>
</dbReference>
<dbReference type="PANTHER" id="PTHR12549">
    <property type="entry name" value="JMJC DOMAIN-CONTAINING HISTONE DEMETHYLATION PROTEIN"/>
    <property type="match status" value="1"/>
</dbReference>
<dbReference type="GO" id="GO:0006357">
    <property type="term" value="P:regulation of transcription by RNA polymerase II"/>
    <property type="evidence" value="ECO:0007669"/>
    <property type="project" value="TreeGrafter"/>
</dbReference>
<comment type="subcellular location">
    <subcellularLocation>
        <location evidence="1">Nucleus</location>
    </subcellularLocation>
</comment>
<accession>A0A699I9B6</accession>
<feature type="compositionally biased region" description="Polar residues" evidence="5">
    <location>
        <begin position="111"/>
        <end position="121"/>
    </location>
</feature>
<name>A0A699I9B6_TANCI</name>
<dbReference type="GO" id="GO:0000785">
    <property type="term" value="C:chromatin"/>
    <property type="evidence" value="ECO:0007669"/>
    <property type="project" value="TreeGrafter"/>
</dbReference>
<comment type="similarity">
    <text evidence="2">Belongs to the JARID1 histone demethylase family.</text>
</comment>
<evidence type="ECO:0000256" key="4">
    <source>
        <dbReference type="ARBA" id="ARBA00023242"/>
    </source>
</evidence>
<evidence type="ECO:0000256" key="1">
    <source>
        <dbReference type="ARBA" id="ARBA00004123"/>
    </source>
</evidence>
<protein>
    <submittedName>
        <fullName evidence="6">JmjC domain-containing protein</fullName>
    </submittedName>
</protein>
<reference evidence="6" key="1">
    <citation type="journal article" date="2019" name="Sci. Rep.">
        <title>Draft genome of Tanacetum cinerariifolium, the natural source of mosquito coil.</title>
        <authorList>
            <person name="Yamashiro T."/>
            <person name="Shiraishi A."/>
            <person name="Satake H."/>
            <person name="Nakayama K."/>
        </authorList>
    </citation>
    <scope>NUCLEOTIDE SEQUENCE</scope>
</reference>
<feature type="region of interest" description="Disordered" evidence="5">
    <location>
        <begin position="1"/>
        <end position="121"/>
    </location>
</feature>
<dbReference type="GO" id="GO:0031490">
    <property type="term" value="F:chromatin DNA binding"/>
    <property type="evidence" value="ECO:0007669"/>
    <property type="project" value="TreeGrafter"/>
</dbReference>
<dbReference type="GO" id="GO:0000118">
    <property type="term" value="C:histone deacetylase complex"/>
    <property type="evidence" value="ECO:0007669"/>
    <property type="project" value="TreeGrafter"/>
</dbReference>
<dbReference type="GO" id="GO:0003712">
    <property type="term" value="F:transcription coregulator activity"/>
    <property type="evidence" value="ECO:0007669"/>
    <property type="project" value="TreeGrafter"/>
</dbReference>
<organism evidence="6">
    <name type="scientific">Tanacetum cinerariifolium</name>
    <name type="common">Dalmatian daisy</name>
    <name type="synonym">Chrysanthemum cinerariifolium</name>
    <dbReference type="NCBI Taxonomy" id="118510"/>
    <lineage>
        <taxon>Eukaryota</taxon>
        <taxon>Viridiplantae</taxon>
        <taxon>Streptophyta</taxon>
        <taxon>Embryophyta</taxon>
        <taxon>Tracheophyta</taxon>
        <taxon>Spermatophyta</taxon>
        <taxon>Magnoliopsida</taxon>
        <taxon>eudicotyledons</taxon>
        <taxon>Gunneridae</taxon>
        <taxon>Pentapetalae</taxon>
        <taxon>asterids</taxon>
        <taxon>campanulids</taxon>
        <taxon>Asterales</taxon>
        <taxon>Asteraceae</taxon>
        <taxon>Asteroideae</taxon>
        <taxon>Anthemideae</taxon>
        <taxon>Anthemidinae</taxon>
        <taxon>Tanacetum</taxon>
    </lineage>
</organism>
<evidence type="ECO:0000256" key="2">
    <source>
        <dbReference type="ARBA" id="ARBA00006801"/>
    </source>
</evidence>
<dbReference type="PANTHER" id="PTHR12549:SF11">
    <property type="entry name" value="LYSINE-SPECIFIC DEMETHYLASE JMJ25"/>
    <property type="match status" value="1"/>
</dbReference>
<keyword evidence="3" id="KW-0479">Metal-binding</keyword>
<feature type="compositionally biased region" description="Basic and acidic residues" evidence="5">
    <location>
        <begin position="64"/>
        <end position="75"/>
    </location>
</feature>
<proteinExistence type="inferred from homology"/>
<comment type="caution">
    <text evidence="6">The sequence shown here is derived from an EMBL/GenBank/DDBJ whole genome shotgun (WGS) entry which is preliminary data.</text>
</comment>
<gene>
    <name evidence="6" type="ORF">Tci_495344</name>
</gene>
<evidence type="ECO:0000313" key="6">
    <source>
        <dbReference type="EMBL" id="GEZ23371.1"/>
    </source>
</evidence>
<keyword evidence="4" id="KW-0539">Nucleus</keyword>
<evidence type="ECO:0000256" key="3">
    <source>
        <dbReference type="ARBA" id="ARBA00022723"/>
    </source>
</evidence>
<dbReference type="AlphaFoldDB" id="A0A699I9B6"/>
<evidence type="ECO:0000256" key="5">
    <source>
        <dbReference type="SAM" id="MobiDB-lite"/>
    </source>
</evidence>
<feature type="compositionally biased region" description="Basic and acidic residues" evidence="5">
    <location>
        <begin position="10"/>
        <end position="19"/>
    </location>
</feature>
<feature type="compositionally biased region" description="Basic and acidic residues" evidence="5">
    <location>
        <begin position="90"/>
        <end position="99"/>
    </location>
</feature>